<dbReference type="OrthoDB" id="194600at2157"/>
<evidence type="ECO:0000256" key="1">
    <source>
        <dbReference type="SAM" id="MobiDB-lite"/>
    </source>
</evidence>
<feature type="compositionally biased region" description="Low complexity" evidence="1">
    <location>
        <begin position="238"/>
        <end position="250"/>
    </location>
</feature>
<keyword evidence="3" id="KW-0378">Hydrolase</keyword>
<dbReference type="Proteomes" id="UP000011648">
    <property type="component" value="Unassembled WGS sequence"/>
</dbReference>
<dbReference type="GO" id="GO:0016787">
    <property type="term" value="F:hydrolase activity"/>
    <property type="evidence" value="ECO:0007669"/>
    <property type="project" value="UniProtKB-KW"/>
</dbReference>
<dbReference type="PANTHER" id="PTHR46438:SF2">
    <property type="entry name" value="ALPHA_BETA-HYDROLASES SUPERFAMILY PROTEIN"/>
    <property type="match status" value="1"/>
</dbReference>
<dbReference type="PANTHER" id="PTHR46438">
    <property type="entry name" value="ALPHA/BETA-HYDROLASES SUPERFAMILY PROTEIN"/>
    <property type="match status" value="1"/>
</dbReference>
<evidence type="ECO:0000313" key="3">
    <source>
        <dbReference type="EMBL" id="ELY92555.1"/>
    </source>
</evidence>
<dbReference type="RefSeq" id="WP_006825533.1">
    <property type="nucleotide sequence ID" value="NZ_AOIL01000029.1"/>
</dbReference>
<evidence type="ECO:0000313" key="4">
    <source>
        <dbReference type="Proteomes" id="UP000011648"/>
    </source>
</evidence>
<dbReference type="SUPFAM" id="SSF53474">
    <property type="entry name" value="alpha/beta-Hydrolases"/>
    <property type="match status" value="1"/>
</dbReference>
<name>M0A1D9_9EURY</name>
<accession>M0A1D9</accession>
<dbReference type="STRING" id="1230458.C484_08837"/>
<feature type="domain" description="AB hydrolase-1" evidence="2">
    <location>
        <begin position="63"/>
        <end position="335"/>
    </location>
</feature>
<dbReference type="InterPro" id="IPR029058">
    <property type="entry name" value="AB_hydrolase_fold"/>
</dbReference>
<dbReference type="EMBL" id="AOIL01000029">
    <property type="protein sequence ID" value="ELY92555.1"/>
    <property type="molecule type" value="Genomic_DNA"/>
</dbReference>
<evidence type="ECO:0000259" key="2">
    <source>
        <dbReference type="Pfam" id="PF12697"/>
    </source>
</evidence>
<reference evidence="3 4" key="1">
    <citation type="journal article" date="2014" name="PLoS Genet.">
        <title>Phylogenetically driven sequencing of extremely halophilic archaea reveals strategies for static and dynamic osmo-response.</title>
        <authorList>
            <person name="Becker E.A."/>
            <person name="Seitzer P.M."/>
            <person name="Tritt A."/>
            <person name="Larsen D."/>
            <person name="Krusor M."/>
            <person name="Yao A.I."/>
            <person name="Wu D."/>
            <person name="Madern D."/>
            <person name="Eisen J.A."/>
            <person name="Darling A.E."/>
            <person name="Facciotti M.T."/>
        </authorList>
    </citation>
    <scope>NUCLEOTIDE SEQUENCE [LARGE SCALE GENOMIC DNA]</scope>
    <source>
        <strain evidence="3 4">DSM 12281</strain>
    </source>
</reference>
<sequence length="357" mass="38351">MKARTVLGAAIGTVGAAIVGNRLLTRRAGDLENPFTGVERTYRWRGIETTYTVAGDPNDPDMLLCHGVHAGASSHEFSEIFERLAEDYHVYAVDLPGFGRSERPPLVYSPTLYIEFLRDFVSDVTDEPIVVASSLTGSFAVGAARESNIAELVLICPTDDTGTARPWVRTLLRAPVVGTTLFNLLASTPSIRYFYDRDGYYDPERIDEETVSYAWQSAHQPGARYAPASFAAGMLDPGADTDTGADAGAGDDTGTGDGSDTADTTTEPDAMTDEFNLATELAALETPTTLIWGRDAELVPLREGRDLAEAADLDLVAIDYATQLPHAEHPDEFVAYLTAELLEGNTGDADVGFGENA</sequence>
<organism evidence="3 4">
    <name type="scientific">Natrialba taiwanensis DSM 12281</name>
    <dbReference type="NCBI Taxonomy" id="1230458"/>
    <lineage>
        <taxon>Archaea</taxon>
        <taxon>Methanobacteriati</taxon>
        <taxon>Methanobacteriota</taxon>
        <taxon>Stenosarchaea group</taxon>
        <taxon>Halobacteria</taxon>
        <taxon>Halobacteriales</taxon>
        <taxon>Natrialbaceae</taxon>
        <taxon>Natrialba</taxon>
    </lineage>
</organism>
<proteinExistence type="predicted"/>
<dbReference type="Pfam" id="PF12697">
    <property type="entry name" value="Abhydrolase_6"/>
    <property type="match status" value="1"/>
</dbReference>
<dbReference type="InterPro" id="IPR000073">
    <property type="entry name" value="AB_hydrolase_1"/>
</dbReference>
<comment type="caution">
    <text evidence="3">The sequence shown here is derived from an EMBL/GenBank/DDBJ whole genome shotgun (WGS) entry which is preliminary data.</text>
</comment>
<dbReference type="Gene3D" id="3.40.50.1820">
    <property type="entry name" value="alpha/beta hydrolase"/>
    <property type="match status" value="1"/>
</dbReference>
<dbReference type="PATRIC" id="fig|1230458.4.peg.1764"/>
<keyword evidence="4" id="KW-1185">Reference proteome</keyword>
<gene>
    <name evidence="3" type="ORF">C484_08837</name>
</gene>
<feature type="region of interest" description="Disordered" evidence="1">
    <location>
        <begin position="236"/>
        <end position="269"/>
    </location>
</feature>
<dbReference type="AlphaFoldDB" id="M0A1D9"/>
<protein>
    <submittedName>
        <fullName evidence="3">Alpha/beta fold family hydrolase</fullName>
    </submittedName>
</protein>